<reference evidence="2" key="1">
    <citation type="submission" date="2020-02" db="EMBL/GenBank/DDBJ databases">
        <authorList>
            <person name="Meier V. D."/>
        </authorList>
    </citation>
    <scope>NUCLEOTIDE SEQUENCE</scope>
    <source>
        <strain evidence="2">AVDCRST_MAG42</strain>
    </source>
</reference>
<proteinExistence type="predicted"/>
<accession>A0A6J4HM92</accession>
<evidence type="ECO:0000313" key="2">
    <source>
        <dbReference type="EMBL" id="CAA9225221.1"/>
    </source>
</evidence>
<evidence type="ECO:0000256" key="1">
    <source>
        <dbReference type="SAM" id="MobiDB-lite"/>
    </source>
</evidence>
<organism evidence="2">
    <name type="scientific">uncultured Chthoniobacterales bacterium</name>
    <dbReference type="NCBI Taxonomy" id="1836801"/>
    <lineage>
        <taxon>Bacteria</taxon>
        <taxon>Pseudomonadati</taxon>
        <taxon>Verrucomicrobiota</taxon>
        <taxon>Spartobacteria</taxon>
        <taxon>Chthoniobacterales</taxon>
        <taxon>environmental samples</taxon>
    </lineage>
</organism>
<dbReference type="AlphaFoldDB" id="A0A6J4HM92"/>
<gene>
    <name evidence="2" type="ORF">AVDCRST_MAG42-1388</name>
</gene>
<protein>
    <submittedName>
        <fullName evidence="2">Uncharacterized protein</fullName>
    </submittedName>
</protein>
<dbReference type="EMBL" id="CADCTA010000046">
    <property type="protein sequence ID" value="CAA9225221.1"/>
    <property type="molecule type" value="Genomic_DNA"/>
</dbReference>
<sequence length="39" mass="4246">AAVFRRFSRGSEARSFASDHVTSPLLCHSDRSGGPDLRV</sequence>
<name>A0A6J4HM92_9BACT</name>
<feature type="non-terminal residue" evidence="2">
    <location>
        <position position="39"/>
    </location>
</feature>
<feature type="region of interest" description="Disordered" evidence="1">
    <location>
        <begin position="1"/>
        <end position="20"/>
    </location>
</feature>
<feature type="non-terminal residue" evidence="2">
    <location>
        <position position="1"/>
    </location>
</feature>